<keyword evidence="2" id="KW-1185">Reference proteome</keyword>
<proteinExistence type="predicted"/>
<dbReference type="AlphaFoldDB" id="T1JZ13"/>
<sequence length="30" mass="3593">MLIYYRFAHPNGKLLWVNKAAKCCRRAIKK</sequence>
<reference evidence="2" key="1">
    <citation type="submission" date="2011-08" db="EMBL/GenBank/DDBJ databases">
        <authorList>
            <person name="Rombauts S."/>
        </authorList>
    </citation>
    <scope>NUCLEOTIDE SEQUENCE</scope>
    <source>
        <strain evidence="2">London</strain>
    </source>
</reference>
<accession>T1JZ13</accession>
<dbReference type="Proteomes" id="UP000015104">
    <property type="component" value="Unassembled WGS sequence"/>
</dbReference>
<organism evidence="1 2">
    <name type="scientific">Tetranychus urticae</name>
    <name type="common">Two-spotted spider mite</name>
    <dbReference type="NCBI Taxonomy" id="32264"/>
    <lineage>
        <taxon>Eukaryota</taxon>
        <taxon>Metazoa</taxon>
        <taxon>Ecdysozoa</taxon>
        <taxon>Arthropoda</taxon>
        <taxon>Chelicerata</taxon>
        <taxon>Arachnida</taxon>
        <taxon>Acari</taxon>
        <taxon>Acariformes</taxon>
        <taxon>Trombidiformes</taxon>
        <taxon>Prostigmata</taxon>
        <taxon>Eleutherengona</taxon>
        <taxon>Raphignathae</taxon>
        <taxon>Tetranychoidea</taxon>
        <taxon>Tetranychidae</taxon>
        <taxon>Tetranychus</taxon>
    </lineage>
</organism>
<name>T1JZ13_TETUR</name>
<protein>
    <submittedName>
        <fullName evidence="1">Uncharacterized protein</fullName>
    </submittedName>
</protein>
<dbReference type="HOGENOM" id="CLU_3406763_0_0_1"/>
<evidence type="ECO:0000313" key="1">
    <source>
        <dbReference type="EnsemblMetazoa" id="tetur03g02290.1"/>
    </source>
</evidence>
<reference evidence="1" key="2">
    <citation type="submission" date="2015-06" db="UniProtKB">
        <authorList>
            <consortium name="EnsemblMetazoa"/>
        </authorList>
    </citation>
    <scope>IDENTIFICATION</scope>
</reference>
<dbReference type="EMBL" id="CAEY01001113">
    <property type="status" value="NOT_ANNOTATED_CDS"/>
    <property type="molecule type" value="Genomic_DNA"/>
</dbReference>
<evidence type="ECO:0000313" key="2">
    <source>
        <dbReference type="Proteomes" id="UP000015104"/>
    </source>
</evidence>
<dbReference type="EnsemblMetazoa" id="tetur03g02290.1">
    <property type="protein sequence ID" value="tetur03g02290.1"/>
    <property type="gene ID" value="tetur03g02290"/>
</dbReference>